<evidence type="ECO:0000313" key="2">
    <source>
        <dbReference type="EMBL" id="PAB55141.1"/>
    </source>
</evidence>
<comment type="caution">
    <text evidence="2">The sequence shown here is derived from an EMBL/GenBank/DDBJ whole genome shotgun (WGS) entry which is preliminary data.</text>
</comment>
<evidence type="ECO:0000256" key="1">
    <source>
        <dbReference type="SAM" id="Coils"/>
    </source>
</evidence>
<dbReference type="RefSeq" id="WP_095182821.1">
    <property type="nucleotide sequence ID" value="NZ_NIBD01000028.1"/>
</dbReference>
<feature type="coiled-coil region" evidence="1">
    <location>
        <begin position="7"/>
        <end position="34"/>
    </location>
</feature>
<dbReference type="Proteomes" id="UP000216008">
    <property type="component" value="Unassembled WGS sequence"/>
</dbReference>
<dbReference type="EMBL" id="NIBD01000028">
    <property type="protein sequence ID" value="PAB55141.1"/>
    <property type="molecule type" value="Genomic_DNA"/>
</dbReference>
<gene>
    <name evidence="2" type="ORF">A3Q24_05515</name>
</gene>
<name>A0A267M691_LACJH</name>
<proteinExistence type="predicted"/>
<dbReference type="AlphaFoldDB" id="A0A267M691"/>
<accession>A0A267M691</accession>
<sequence>MNQKETMSLTEEDIKKLANELYKLQRRDELVEKESPYCDGWIKLRKEINDWIHSNIDRSEYSYSSLQMQIYGAVKFVTGCKGGLREMTNEQSKGARWIFEQMKDGFERYGTNQKRRENK</sequence>
<evidence type="ECO:0000313" key="3">
    <source>
        <dbReference type="Proteomes" id="UP000216008"/>
    </source>
</evidence>
<reference evidence="2 3" key="1">
    <citation type="submission" date="2017-05" db="EMBL/GenBank/DDBJ databases">
        <title>Lactobacillus johnsonii from commercial turkeys.</title>
        <authorList>
            <person name="Johnson T.J."/>
            <person name="Youmans B."/>
        </authorList>
    </citation>
    <scope>NUCLEOTIDE SEQUENCE [LARGE SCALE GENOMIC DNA]</scope>
    <source>
        <strain evidence="2 3">UMNLJ114</strain>
    </source>
</reference>
<organism evidence="2 3">
    <name type="scientific">Lactobacillus johnsonii</name>
    <dbReference type="NCBI Taxonomy" id="33959"/>
    <lineage>
        <taxon>Bacteria</taxon>
        <taxon>Bacillati</taxon>
        <taxon>Bacillota</taxon>
        <taxon>Bacilli</taxon>
        <taxon>Lactobacillales</taxon>
        <taxon>Lactobacillaceae</taxon>
        <taxon>Lactobacillus</taxon>
    </lineage>
</organism>
<keyword evidence="1" id="KW-0175">Coiled coil</keyword>
<protein>
    <submittedName>
        <fullName evidence="2">Uncharacterized protein</fullName>
    </submittedName>
</protein>